<accession>A0A7J6CD77</accession>
<dbReference type="EMBL" id="JAAMOB010000014">
    <property type="protein sequence ID" value="KAF4105034.1"/>
    <property type="molecule type" value="Genomic_DNA"/>
</dbReference>
<dbReference type="Proteomes" id="UP000579812">
    <property type="component" value="Unassembled WGS sequence"/>
</dbReference>
<evidence type="ECO:0000256" key="1">
    <source>
        <dbReference type="SAM" id="MobiDB-lite"/>
    </source>
</evidence>
<sequence>MPPACVRSFELFEQVSLAQVMDIIMHLKPTYGGCDVVPLRRIKEMVDVVGPSITSMVIIVSRMRSLSRPDDGPAPRDYHNAVLNVSEDHDKSTSELNRHQHRCSAKTTRNRQVLFTDPYGQQ</sequence>
<feature type="region of interest" description="Disordered" evidence="1">
    <location>
        <begin position="88"/>
        <end position="109"/>
    </location>
</feature>
<keyword evidence="3" id="KW-1185">Reference proteome</keyword>
<feature type="compositionally biased region" description="Basic and acidic residues" evidence="1">
    <location>
        <begin position="88"/>
        <end position="98"/>
    </location>
</feature>
<evidence type="ECO:0000313" key="3">
    <source>
        <dbReference type="Proteomes" id="UP000579812"/>
    </source>
</evidence>
<reference evidence="2 3" key="1">
    <citation type="submission" date="2020-04" db="EMBL/GenBank/DDBJ databases">
        <title>Chromosome-level genome assembly of a cyprinid fish Onychostoma macrolepis by integration of Nanopore Sequencing, Bionano and Hi-C technology.</title>
        <authorList>
            <person name="Wang D."/>
        </authorList>
    </citation>
    <scope>NUCLEOTIDE SEQUENCE [LARGE SCALE GENOMIC DNA]</scope>
    <source>
        <strain evidence="2">SWU-2019</strain>
        <tissue evidence="2">Muscle</tissue>
    </source>
</reference>
<protein>
    <submittedName>
        <fullName evidence="2">Uncharacterized protein</fullName>
    </submittedName>
</protein>
<gene>
    <name evidence="2" type="ORF">G5714_014365</name>
</gene>
<evidence type="ECO:0000313" key="2">
    <source>
        <dbReference type="EMBL" id="KAF4105034.1"/>
    </source>
</evidence>
<dbReference type="AlphaFoldDB" id="A0A7J6CD77"/>
<comment type="caution">
    <text evidence="2">The sequence shown here is derived from an EMBL/GenBank/DDBJ whole genome shotgun (WGS) entry which is preliminary data.</text>
</comment>
<name>A0A7J6CD77_9TELE</name>
<proteinExistence type="predicted"/>
<organism evidence="2 3">
    <name type="scientific">Onychostoma macrolepis</name>
    <dbReference type="NCBI Taxonomy" id="369639"/>
    <lineage>
        <taxon>Eukaryota</taxon>
        <taxon>Metazoa</taxon>
        <taxon>Chordata</taxon>
        <taxon>Craniata</taxon>
        <taxon>Vertebrata</taxon>
        <taxon>Euteleostomi</taxon>
        <taxon>Actinopterygii</taxon>
        <taxon>Neopterygii</taxon>
        <taxon>Teleostei</taxon>
        <taxon>Ostariophysi</taxon>
        <taxon>Cypriniformes</taxon>
        <taxon>Cyprinidae</taxon>
        <taxon>Acrossocheilinae</taxon>
        <taxon>Onychostoma</taxon>
    </lineage>
</organism>